<protein>
    <submittedName>
        <fullName evidence="1">Uncharacterized protein</fullName>
    </submittedName>
</protein>
<dbReference type="EMBL" id="MU790638">
    <property type="protein sequence ID" value="KAJ3995798.1"/>
    <property type="molecule type" value="Genomic_DNA"/>
</dbReference>
<comment type="caution">
    <text evidence="1">The sequence shown here is derived from an EMBL/GenBank/DDBJ whole genome shotgun (WGS) entry which is preliminary data.</text>
</comment>
<accession>A0ABQ8QBA8</accession>
<gene>
    <name evidence="1" type="ORF">F5050DRAFT_227959</name>
</gene>
<evidence type="ECO:0000313" key="1">
    <source>
        <dbReference type="EMBL" id="KAJ3995798.1"/>
    </source>
</evidence>
<sequence>MTTTLKSRLAPIALNRLSSVPTTILLIFIVASTLISLSYASPVPSTPSVAILPDGVDPNIPGDVGQVDNTAQSNSPLDRRLFSLTSAFQSKMGQLTNPQTHVLLGFSYTGQLAGSQNIGKEFPLDQLYLPGESSSPDELKLLPKASIADPTVSCNILFILLIIDTDLSTLISLGINHEELEGDIFFSTHN</sequence>
<name>A0ABQ8QBA8_9AGAR</name>
<organism evidence="1 2">
    <name type="scientific">Lentinula boryana</name>
    <dbReference type="NCBI Taxonomy" id="40481"/>
    <lineage>
        <taxon>Eukaryota</taxon>
        <taxon>Fungi</taxon>
        <taxon>Dikarya</taxon>
        <taxon>Basidiomycota</taxon>
        <taxon>Agaricomycotina</taxon>
        <taxon>Agaricomycetes</taxon>
        <taxon>Agaricomycetidae</taxon>
        <taxon>Agaricales</taxon>
        <taxon>Marasmiineae</taxon>
        <taxon>Omphalotaceae</taxon>
        <taxon>Lentinula</taxon>
    </lineage>
</organism>
<dbReference type="Proteomes" id="UP001163828">
    <property type="component" value="Unassembled WGS sequence"/>
</dbReference>
<proteinExistence type="predicted"/>
<reference evidence="1" key="1">
    <citation type="submission" date="2022-08" db="EMBL/GenBank/DDBJ databases">
        <authorList>
            <consortium name="DOE Joint Genome Institute"/>
            <person name="Min B."/>
            <person name="Riley R."/>
            <person name="Sierra-Patev S."/>
            <person name="Naranjo-Ortiz M."/>
            <person name="Looney B."/>
            <person name="Konkel Z."/>
            <person name="Slot J.C."/>
            <person name="Sakamoto Y."/>
            <person name="Steenwyk J.L."/>
            <person name="Rokas A."/>
            <person name="Carro J."/>
            <person name="Camarero S."/>
            <person name="Ferreira P."/>
            <person name="Molpeceres G."/>
            <person name="Ruiz-Duenas F.J."/>
            <person name="Serrano A."/>
            <person name="Henrissat B."/>
            <person name="Drula E."/>
            <person name="Hughes K.W."/>
            <person name="Mata J.L."/>
            <person name="Ishikawa N.K."/>
            <person name="Vargas-Isla R."/>
            <person name="Ushijima S."/>
            <person name="Smith C.A."/>
            <person name="Ahrendt S."/>
            <person name="Andreopoulos W."/>
            <person name="He G."/>
            <person name="Labutti K."/>
            <person name="Lipzen A."/>
            <person name="Ng V."/>
            <person name="Sandor L."/>
            <person name="Barry K."/>
            <person name="Martinez A.T."/>
            <person name="Xiao Y."/>
            <person name="Gibbons J.G."/>
            <person name="Terashima K."/>
            <person name="Hibbett D.S."/>
            <person name="Grigoriev I.V."/>
        </authorList>
    </citation>
    <scope>NUCLEOTIDE SEQUENCE</scope>
    <source>
        <strain evidence="1">TFB10827</strain>
    </source>
</reference>
<keyword evidence="2" id="KW-1185">Reference proteome</keyword>
<evidence type="ECO:0000313" key="2">
    <source>
        <dbReference type="Proteomes" id="UP001163828"/>
    </source>
</evidence>